<comment type="caution">
    <text evidence="1">The sequence shown here is derived from an EMBL/GenBank/DDBJ whole genome shotgun (WGS) entry which is preliminary data.</text>
</comment>
<dbReference type="Pfam" id="PF21853">
    <property type="entry name" value="DUF6912"/>
    <property type="match status" value="1"/>
</dbReference>
<accession>A0A917W9S2</accession>
<proteinExistence type="predicted"/>
<evidence type="ECO:0000313" key="1">
    <source>
        <dbReference type="EMBL" id="GGL85892.1"/>
    </source>
</evidence>
<organism evidence="1 2">
    <name type="scientific">Nakamurella endophytica</name>
    <dbReference type="NCBI Taxonomy" id="1748367"/>
    <lineage>
        <taxon>Bacteria</taxon>
        <taxon>Bacillati</taxon>
        <taxon>Actinomycetota</taxon>
        <taxon>Actinomycetes</taxon>
        <taxon>Nakamurellales</taxon>
        <taxon>Nakamurellaceae</taxon>
        <taxon>Nakamurella</taxon>
    </lineage>
</organism>
<dbReference type="AlphaFoldDB" id="A0A917W9S2"/>
<reference evidence="1" key="2">
    <citation type="submission" date="2020-09" db="EMBL/GenBank/DDBJ databases">
        <authorList>
            <person name="Sun Q."/>
            <person name="Zhou Y."/>
        </authorList>
    </citation>
    <scope>NUCLEOTIDE SEQUENCE</scope>
    <source>
        <strain evidence="1">CGMCC 4.7308</strain>
    </source>
</reference>
<dbReference type="Proteomes" id="UP000655208">
    <property type="component" value="Unassembled WGS sequence"/>
</dbReference>
<dbReference type="EMBL" id="BMNA01000001">
    <property type="protein sequence ID" value="GGL85892.1"/>
    <property type="molecule type" value="Genomic_DNA"/>
</dbReference>
<dbReference type="RefSeq" id="WP_188939648.1">
    <property type="nucleotide sequence ID" value="NZ_BMNA01000001.1"/>
</dbReference>
<name>A0A917W9S2_9ACTN</name>
<sequence length="167" mass="17507">MTRVYVPLTVSGLRAAFGDGVLRPRNGVVFAVTPDLAGEYDHADDEELEYLAMVDAARASLRLLAGAAEDEPTLRVVVAADADSVVPAPHLERSAAHLDGPVPWRKVAAVHVDGADAASVVADAVRAVDAADLGDEDAELVVGQAEDIDLAWYAPSEIEVLLEDVDG</sequence>
<keyword evidence="2" id="KW-1185">Reference proteome</keyword>
<evidence type="ECO:0000313" key="2">
    <source>
        <dbReference type="Proteomes" id="UP000655208"/>
    </source>
</evidence>
<protein>
    <submittedName>
        <fullName evidence="1">Uncharacterized protein</fullName>
    </submittedName>
</protein>
<reference evidence="1" key="1">
    <citation type="journal article" date="2014" name="Int. J. Syst. Evol. Microbiol.">
        <title>Complete genome sequence of Corynebacterium casei LMG S-19264T (=DSM 44701T), isolated from a smear-ripened cheese.</title>
        <authorList>
            <consortium name="US DOE Joint Genome Institute (JGI-PGF)"/>
            <person name="Walter F."/>
            <person name="Albersmeier A."/>
            <person name="Kalinowski J."/>
            <person name="Ruckert C."/>
        </authorList>
    </citation>
    <scope>NUCLEOTIDE SEQUENCE</scope>
    <source>
        <strain evidence="1">CGMCC 4.7308</strain>
    </source>
</reference>
<dbReference type="InterPro" id="IPR054206">
    <property type="entry name" value="DUF6912"/>
</dbReference>
<gene>
    <name evidence="1" type="ORF">GCM10011594_02000</name>
</gene>